<reference evidence="2 3" key="1">
    <citation type="submission" date="2018-12" db="EMBL/GenBank/DDBJ databases">
        <title>Complete Genome Sequence of Glutamicibacter creatinolyticus strain LGCM259,isolated from an abscess of a 12-year-old mare in Italy.</title>
        <authorList>
            <person name="Santos R.G."/>
            <person name="Silva A.L."/>
            <person name="Seyffert N."/>
            <person name="Castro T.L.P."/>
            <person name="Attili A.R."/>
            <person name="Rifici C."/>
            <person name="Mazzullo G."/>
            <person name="Brenig B."/>
            <person name="Venanzi F."/>
            <person name="Azevedo V."/>
        </authorList>
    </citation>
    <scope>NUCLEOTIDE SEQUENCE [LARGE SCALE GENOMIC DNA]</scope>
    <source>
        <strain evidence="2 3">LGCM 259</strain>
    </source>
</reference>
<dbReference type="KEGG" id="gcr:GcLGCM259_0461"/>
<accession>A0A5B7WQQ4</accession>
<evidence type="ECO:0000313" key="3">
    <source>
        <dbReference type="Proteomes" id="UP000307000"/>
    </source>
</evidence>
<gene>
    <name evidence="2" type="ORF">GcLGCM259_0461</name>
</gene>
<sequence length="65" mass="7100">MTWITRFTIALAAVSTLALVAVLVLYFQHIAIPPLVMGVGLYGLPVAFILGAVVIAYSIRQRRRS</sequence>
<keyword evidence="1" id="KW-0812">Transmembrane</keyword>
<evidence type="ECO:0000313" key="2">
    <source>
        <dbReference type="EMBL" id="QCY46227.1"/>
    </source>
</evidence>
<name>A0A5B7WQQ4_9MICC</name>
<protein>
    <submittedName>
        <fullName evidence="2">Uncharacterized protein</fullName>
    </submittedName>
</protein>
<keyword evidence="3" id="KW-1185">Reference proteome</keyword>
<dbReference type="EMBL" id="CP034412">
    <property type="protein sequence ID" value="QCY46227.1"/>
    <property type="molecule type" value="Genomic_DNA"/>
</dbReference>
<dbReference type="Proteomes" id="UP000307000">
    <property type="component" value="Chromosome"/>
</dbReference>
<feature type="transmembrane region" description="Helical" evidence="1">
    <location>
        <begin position="7"/>
        <end position="27"/>
    </location>
</feature>
<feature type="transmembrane region" description="Helical" evidence="1">
    <location>
        <begin position="39"/>
        <end position="59"/>
    </location>
</feature>
<keyword evidence="1" id="KW-1133">Transmembrane helix</keyword>
<evidence type="ECO:0000256" key="1">
    <source>
        <dbReference type="SAM" id="Phobius"/>
    </source>
</evidence>
<proteinExistence type="predicted"/>
<organism evidence="2 3">
    <name type="scientific">Glutamicibacter creatinolyticus</name>
    <dbReference type="NCBI Taxonomy" id="162496"/>
    <lineage>
        <taxon>Bacteria</taxon>
        <taxon>Bacillati</taxon>
        <taxon>Actinomycetota</taxon>
        <taxon>Actinomycetes</taxon>
        <taxon>Micrococcales</taxon>
        <taxon>Micrococcaceae</taxon>
        <taxon>Glutamicibacter</taxon>
    </lineage>
</organism>
<dbReference type="AlphaFoldDB" id="A0A5B7WQQ4"/>
<keyword evidence="1" id="KW-0472">Membrane</keyword>